<keyword evidence="3" id="KW-1185">Reference proteome</keyword>
<evidence type="ECO:0000313" key="2">
    <source>
        <dbReference type="EMBL" id="CAJ0926836.1"/>
    </source>
</evidence>
<proteinExistence type="predicted"/>
<protein>
    <submittedName>
        <fullName evidence="2">Uncharacterized protein</fullName>
    </submittedName>
</protein>
<organism evidence="2 3">
    <name type="scientific">Ranitomeya imitator</name>
    <name type="common">mimic poison frog</name>
    <dbReference type="NCBI Taxonomy" id="111125"/>
    <lineage>
        <taxon>Eukaryota</taxon>
        <taxon>Metazoa</taxon>
        <taxon>Chordata</taxon>
        <taxon>Craniata</taxon>
        <taxon>Vertebrata</taxon>
        <taxon>Euteleostomi</taxon>
        <taxon>Amphibia</taxon>
        <taxon>Batrachia</taxon>
        <taxon>Anura</taxon>
        <taxon>Neobatrachia</taxon>
        <taxon>Hyloidea</taxon>
        <taxon>Dendrobatidae</taxon>
        <taxon>Dendrobatinae</taxon>
        <taxon>Ranitomeya</taxon>
    </lineage>
</organism>
<evidence type="ECO:0000256" key="1">
    <source>
        <dbReference type="SAM" id="MobiDB-lite"/>
    </source>
</evidence>
<feature type="compositionally biased region" description="Basic and acidic residues" evidence="1">
    <location>
        <begin position="8"/>
        <end position="20"/>
    </location>
</feature>
<feature type="region of interest" description="Disordered" evidence="1">
    <location>
        <begin position="1"/>
        <end position="29"/>
    </location>
</feature>
<reference evidence="2" key="1">
    <citation type="submission" date="2023-07" db="EMBL/GenBank/DDBJ databases">
        <authorList>
            <person name="Stuckert A."/>
        </authorList>
    </citation>
    <scope>NUCLEOTIDE SEQUENCE</scope>
</reference>
<sequence length="404" mass="45771">MAAASCVQEEKDDKENHEQNDTISQVKQKVEQKLEQMGKHGGYRLHNAHVLCMDAILNVGLEMGSHNQDCWPHVFRVCEYISTLEHTHFSEGISQLPLTITQSTDSQGLCADSLDQAKEQEASLGKSPIIQPVPIQELIKEGSKGRSFDFRGNALMSSSNAAKAVCTLSTQADKLFEGAADKLNLVALSGFLYQLKKASQAQLFYSVTDTVDYSLAMPGEIKSTQDKISALHLFRLGDVMLRIIRSKSRPLLHIMRCWSIVAPHFVEAACHKERRVSKKAVSFIHDIMTEVLMDWNEPQQFHFNEALFRPFERIMQLELCDEDVQDQARDQNSLILKAHDQYSLVLKVHDQYSLFLKVHDQYSLVLKTHDQYSLVLKAHDQYSLVLKALDHSEEPFAADPSFIL</sequence>
<name>A0ABN9KWE7_9NEOB</name>
<accession>A0ABN9KWE7</accession>
<dbReference type="Proteomes" id="UP001176940">
    <property type="component" value="Unassembled WGS sequence"/>
</dbReference>
<dbReference type="EMBL" id="CAUEEQ010004180">
    <property type="protein sequence ID" value="CAJ0926836.1"/>
    <property type="molecule type" value="Genomic_DNA"/>
</dbReference>
<gene>
    <name evidence="2" type="ORF">RIMI_LOCUS2882850</name>
</gene>
<comment type="caution">
    <text evidence="2">The sequence shown here is derived from an EMBL/GenBank/DDBJ whole genome shotgun (WGS) entry which is preliminary data.</text>
</comment>
<evidence type="ECO:0000313" key="3">
    <source>
        <dbReference type="Proteomes" id="UP001176940"/>
    </source>
</evidence>